<keyword evidence="2" id="KW-0539">Nucleus</keyword>
<dbReference type="EMBL" id="CP090171">
    <property type="protein sequence ID" value="UJO21779.1"/>
    <property type="molecule type" value="Genomic_DNA"/>
</dbReference>
<dbReference type="GO" id="GO:0000976">
    <property type="term" value="F:transcription cis-regulatory region binding"/>
    <property type="evidence" value="ECO:0007669"/>
    <property type="project" value="TreeGrafter"/>
</dbReference>
<organism evidence="3 4">
    <name type="scientific">Passalora fulva</name>
    <name type="common">Tomato leaf mold</name>
    <name type="synonym">Cladosporium fulvum</name>
    <dbReference type="NCBI Taxonomy" id="5499"/>
    <lineage>
        <taxon>Eukaryota</taxon>
        <taxon>Fungi</taxon>
        <taxon>Dikarya</taxon>
        <taxon>Ascomycota</taxon>
        <taxon>Pezizomycotina</taxon>
        <taxon>Dothideomycetes</taxon>
        <taxon>Dothideomycetidae</taxon>
        <taxon>Mycosphaerellales</taxon>
        <taxon>Mycosphaerellaceae</taxon>
        <taxon>Fulvia</taxon>
    </lineage>
</organism>
<comment type="subcellular location">
    <subcellularLocation>
        <location evidence="1">Nucleus</location>
    </subcellularLocation>
</comment>
<dbReference type="GeneID" id="71988935"/>
<gene>
    <name evidence="3" type="ORF">CLAFUR5_09057</name>
</gene>
<proteinExistence type="predicted"/>
<dbReference type="InterPro" id="IPR021858">
    <property type="entry name" value="Fun_TF"/>
</dbReference>
<dbReference type="OrthoDB" id="415590at2759"/>
<dbReference type="Pfam" id="PF11951">
    <property type="entry name" value="Fungal_trans_2"/>
    <property type="match status" value="1"/>
</dbReference>
<keyword evidence="4" id="KW-1185">Reference proteome</keyword>
<reference evidence="3" key="1">
    <citation type="submission" date="2021-12" db="EMBL/GenBank/DDBJ databases">
        <authorList>
            <person name="Zaccaron A."/>
            <person name="Stergiopoulos I."/>
        </authorList>
    </citation>
    <scope>NUCLEOTIDE SEQUENCE</scope>
    <source>
        <strain evidence="3">Race5_Kim</strain>
    </source>
</reference>
<dbReference type="GO" id="GO:0005634">
    <property type="term" value="C:nucleus"/>
    <property type="evidence" value="ECO:0007669"/>
    <property type="project" value="UniProtKB-SubCell"/>
</dbReference>
<protein>
    <submittedName>
        <fullName evidence="3">Uncharacterized protein</fullName>
    </submittedName>
</protein>
<dbReference type="AlphaFoldDB" id="A0A9Q8PFR3"/>
<dbReference type="GO" id="GO:0003700">
    <property type="term" value="F:DNA-binding transcription factor activity"/>
    <property type="evidence" value="ECO:0007669"/>
    <property type="project" value="TreeGrafter"/>
</dbReference>
<sequence>MQNYIEEVAPWFDAHTGKRYYSRIEIPSMLSCPSWRAAALAISAKNIELREKRTLTAGPDSLPLHLYQLAVRLAIESMSGRFERVGTLAGCVPLSVYEMMTVTYDDWLRHVQGCASIYTHNRWNGSTGGLISGCFWDYARIDIWAAFCAQSQTMLSPDTWFDDPEAMLRLSKVEEDTHSQIAIWLTARVVNLISNTAPPATDAQFNDLYGAMLSWESMGSIATRPIVVRDANVETDHAFLSILFSTHSSTIDIPCGIAPWSFCWKLRQVFARRKLLHALAAAGIIETNSHTACLANSLQPAFIAGRHMRTKSQKFGVLELLAMIEWKAG</sequence>
<dbReference type="Proteomes" id="UP000756132">
    <property type="component" value="Chromosome 9"/>
</dbReference>
<evidence type="ECO:0000256" key="1">
    <source>
        <dbReference type="ARBA" id="ARBA00004123"/>
    </source>
</evidence>
<evidence type="ECO:0000313" key="4">
    <source>
        <dbReference type="Proteomes" id="UP000756132"/>
    </source>
</evidence>
<evidence type="ECO:0000256" key="2">
    <source>
        <dbReference type="ARBA" id="ARBA00023242"/>
    </source>
</evidence>
<dbReference type="KEGG" id="ffu:CLAFUR5_09057"/>
<name>A0A9Q8PFR3_PASFU</name>
<dbReference type="RefSeq" id="XP_047766145.1">
    <property type="nucleotide sequence ID" value="XM_047908205.1"/>
</dbReference>
<dbReference type="PANTHER" id="PTHR37534:SF24">
    <property type="entry name" value="MISCELLANEOUS ZN(II)2CYS6 TRANSCRIPTION FACTOR (EUROFUNG)-RELATED"/>
    <property type="match status" value="1"/>
</dbReference>
<dbReference type="PANTHER" id="PTHR37534">
    <property type="entry name" value="TRANSCRIPTIONAL ACTIVATOR PROTEIN UGA3"/>
    <property type="match status" value="1"/>
</dbReference>
<evidence type="ECO:0000313" key="3">
    <source>
        <dbReference type="EMBL" id="UJO21779.1"/>
    </source>
</evidence>
<dbReference type="GO" id="GO:0045944">
    <property type="term" value="P:positive regulation of transcription by RNA polymerase II"/>
    <property type="evidence" value="ECO:0007669"/>
    <property type="project" value="TreeGrafter"/>
</dbReference>
<reference evidence="3" key="2">
    <citation type="journal article" date="2022" name="Microb. Genom.">
        <title>A chromosome-scale genome assembly of the tomato pathogen Cladosporium fulvum reveals a compartmentalized genome architecture and the presence of a dispensable chromosome.</title>
        <authorList>
            <person name="Zaccaron A.Z."/>
            <person name="Chen L.H."/>
            <person name="Samaras A."/>
            <person name="Stergiopoulos I."/>
        </authorList>
    </citation>
    <scope>NUCLEOTIDE SEQUENCE</scope>
    <source>
        <strain evidence="3">Race5_Kim</strain>
    </source>
</reference>
<accession>A0A9Q8PFR3</accession>